<comment type="similarity">
    <text evidence="1">Belongs to the cycloisomerase 2 family.</text>
</comment>
<dbReference type="InterPro" id="IPR019405">
    <property type="entry name" value="Lactonase_7-beta_prop"/>
</dbReference>
<proteinExistence type="inferred from homology"/>
<dbReference type="Proteomes" id="UP000494252">
    <property type="component" value="Unassembled WGS sequence"/>
</dbReference>
<keyword evidence="2" id="KW-0119">Carbohydrate metabolism</keyword>
<evidence type="ECO:0000313" key="3">
    <source>
        <dbReference type="EMBL" id="CAB3807014.1"/>
    </source>
</evidence>
<sequence length="393" mass="42563">MAQYLYVGGWNYVAARGTLGFSRGIYAWRVEGDARSFTPLGLVAETVCSATDLATTPDGRYLYATEFNGGISTRSWPFPGAPRAGLTSYSICRETGALKKLNSVDSLGDMPTEIGTDATGNTLALVNFYEGNVVTYRIREDGAIGDVISNIKHGVPESDFGSSKSRAHGLAFSADNKSLYVADRGLNRIYVYDFDPSTSRIISAVTPFLQFEGDHGPRHLTAHPFNECVYVVSEESGLVHVLTRAASGLLHLQQSISLLPSDSTIKIGAAHLHVSPDGLFLYANHRTSESVAAFSIDQQDGHLTFLGSSETSARSVLENDDVIDWNDKTLWQKVQTGARVFAMNDDASWLAFPNMGEDAVLVLARDRSSGILSSTDNVLPTPQPCSILIVRPK</sequence>
<dbReference type="InterPro" id="IPR015943">
    <property type="entry name" value="WD40/YVTN_repeat-like_dom_sf"/>
</dbReference>
<name>A0A6J5GY42_9BURK</name>
<reference evidence="3 4" key="1">
    <citation type="submission" date="2020-04" db="EMBL/GenBank/DDBJ databases">
        <authorList>
            <person name="De Canck E."/>
        </authorList>
    </citation>
    <scope>NUCLEOTIDE SEQUENCE [LARGE SCALE GENOMIC DNA]</scope>
    <source>
        <strain evidence="3 4">LMG 27177</strain>
    </source>
</reference>
<dbReference type="GO" id="GO:0017057">
    <property type="term" value="F:6-phosphogluconolactonase activity"/>
    <property type="evidence" value="ECO:0007669"/>
    <property type="project" value="UniProtKB-EC"/>
</dbReference>
<accession>A0A6J5GY42</accession>
<dbReference type="InterPro" id="IPR050282">
    <property type="entry name" value="Cycloisomerase_2"/>
</dbReference>
<dbReference type="SUPFAM" id="SSF75011">
    <property type="entry name" value="3-carboxy-cis,cis-mucoante lactonizing enzyme"/>
    <property type="match status" value="1"/>
</dbReference>
<organism evidence="3 4">
    <name type="scientific">Paraburkholderia fynbosensis</name>
    <dbReference type="NCBI Taxonomy" id="1200993"/>
    <lineage>
        <taxon>Bacteria</taxon>
        <taxon>Pseudomonadati</taxon>
        <taxon>Pseudomonadota</taxon>
        <taxon>Betaproteobacteria</taxon>
        <taxon>Burkholderiales</taxon>
        <taxon>Burkholderiaceae</taxon>
        <taxon>Paraburkholderia</taxon>
    </lineage>
</organism>
<dbReference type="PANTHER" id="PTHR30344:SF1">
    <property type="entry name" value="6-PHOSPHOGLUCONOLACTONASE"/>
    <property type="match status" value="1"/>
</dbReference>
<dbReference type="Pfam" id="PF10282">
    <property type="entry name" value="Lactonase"/>
    <property type="match status" value="1"/>
</dbReference>
<keyword evidence="2" id="KW-0313">Glucose metabolism</keyword>
<evidence type="ECO:0000256" key="1">
    <source>
        <dbReference type="ARBA" id="ARBA00005564"/>
    </source>
</evidence>
<dbReference type="GO" id="GO:0005829">
    <property type="term" value="C:cytosol"/>
    <property type="evidence" value="ECO:0007669"/>
    <property type="project" value="TreeGrafter"/>
</dbReference>
<dbReference type="EC" id="3.1.1.31" evidence="3"/>
<dbReference type="PANTHER" id="PTHR30344">
    <property type="entry name" value="6-PHOSPHOGLUCONOLACTONASE-RELATED"/>
    <property type="match status" value="1"/>
</dbReference>
<keyword evidence="4" id="KW-1185">Reference proteome</keyword>
<gene>
    <name evidence="3" type="primary">pgl_4</name>
    <name evidence="3" type="ORF">LMG27177_06215</name>
</gene>
<evidence type="ECO:0000313" key="4">
    <source>
        <dbReference type="Proteomes" id="UP000494252"/>
    </source>
</evidence>
<dbReference type="Gene3D" id="2.130.10.10">
    <property type="entry name" value="YVTN repeat-like/Quinoprotein amine dehydrogenase"/>
    <property type="match status" value="1"/>
</dbReference>
<protein>
    <submittedName>
        <fullName evidence="3">6-phosphogluconolactonase</fullName>
        <ecNumber evidence="3">3.1.1.31</ecNumber>
    </submittedName>
</protein>
<dbReference type="RefSeq" id="WP_175165329.1">
    <property type="nucleotide sequence ID" value="NZ_CADIKI010000024.1"/>
</dbReference>
<dbReference type="EMBL" id="CADIKI010000024">
    <property type="protein sequence ID" value="CAB3807014.1"/>
    <property type="molecule type" value="Genomic_DNA"/>
</dbReference>
<dbReference type="AlphaFoldDB" id="A0A6J5GY42"/>
<keyword evidence="3" id="KW-0378">Hydrolase</keyword>
<evidence type="ECO:0000256" key="2">
    <source>
        <dbReference type="ARBA" id="ARBA00022526"/>
    </source>
</evidence>
<dbReference type="GO" id="GO:0006006">
    <property type="term" value="P:glucose metabolic process"/>
    <property type="evidence" value="ECO:0007669"/>
    <property type="project" value="UniProtKB-KW"/>
</dbReference>